<comment type="caution">
    <text evidence="3">The sequence shown here is derived from an EMBL/GenBank/DDBJ whole genome shotgun (WGS) entry which is preliminary data.</text>
</comment>
<keyword evidence="2" id="KW-1133">Transmembrane helix</keyword>
<dbReference type="Proteomes" id="UP001213000">
    <property type="component" value="Unassembled WGS sequence"/>
</dbReference>
<sequence length="211" mass="22250">MSVTLYLSGILSRIAATPPSAVPGLIAHGYTKYLWNYEPNSWVAKVASFYRVLTLLVALPVIILGVLDIVSYGIARTLGIVDDVKASTSDQATARPSPGDIPVIHINGESTPSDSANSDREAGEEFGQAQRTAASNLLSATQPQAFYASDSDGLGLAGADVFSPAASGPPSPTLSRKLPLLEVGDFERVDAKLQEGLRQRLGQAAEEDHSE</sequence>
<evidence type="ECO:0000256" key="2">
    <source>
        <dbReference type="SAM" id="Phobius"/>
    </source>
</evidence>
<keyword evidence="2" id="KW-0812">Transmembrane</keyword>
<evidence type="ECO:0000313" key="4">
    <source>
        <dbReference type="Proteomes" id="UP001213000"/>
    </source>
</evidence>
<protein>
    <submittedName>
        <fullName evidence="3">Uncharacterized protein</fullName>
    </submittedName>
</protein>
<organism evidence="3 4">
    <name type="scientific">Leucocoprinus birnbaumii</name>
    <dbReference type="NCBI Taxonomy" id="56174"/>
    <lineage>
        <taxon>Eukaryota</taxon>
        <taxon>Fungi</taxon>
        <taxon>Dikarya</taxon>
        <taxon>Basidiomycota</taxon>
        <taxon>Agaricomycotina</taxon>
        <taxon>Agaricomycetes</taxon>
        <taxon>Agaricomycetidae</taxon>
        <taxon>Agaricales</taxon>
        <taxon>Agaricineae</taxon>
        <taxon>Agaricaceae</taxon>
        <taxon>Leucocoprinus</taxon>
    </lineage>
</organism>
<evidence type="ECO:0000256" key="1">
    <source>
        <dbReference type="SAM" id="MobiDB-lite"/>
    </source>
</evidence>
<dbReference type="EMBL" id="JANIEX010000421">
    <property type="protein sequence ID" value="KAJ3567323.1"/>
    <property type="molecule type" value="Genomic_DNA"/>
</dbReference>
<feature type="region of interest" description="Disordered" evidence="1">
    <location>
        <begin position="89"/>
        <end position="128"/>
    </location>
</feature>
<proteinExistence type="predicted"/>
<feature type="transmembrane region" description="Helical" evidence="2">
    <location>
        <begin position="47"/>
        <end position="67"/>
    </location>
</feature>
<keyword evidence="2" id="KW-0472">Membrane</keyword>
<reference evidence="3" key="1">
    <citation type="submission" date="2022-07" db="EMBL/GenBank/DDBJ databases">
        <title>Genome Sequence of Leucocoprinus birnbaumii.</title>
        <authorList>
            <person name="Buettner E."/>
        </authorList>
    </citation>
    <scope>NUCLEOTIDE SEQUENCE</scope>
    <source>
        <strain evidence="3">VT141</strain>
    </source>
</reference>
<evidence type="ECO:0000313" key="3">
    <source>
        <dbReference type="EMBL" id="KAJ3567323.1"/>
    </source>
</evidence>
<accession>A0AAD5VR19</accession>
<name>A0AAD5VR19_9AGAR</name>
<gene>
    <name evidence="3" type="ORF">NP233_g6437</name>
</gene>
<keyword evidence="4" id="KW-1185">Reference proteome</keyword>
<dbReference type="AlphaFoldDB" id="A0AAD5VR19"/>